<accession>A0A5P8WEA3</accession>
<organism evidence="1 2">
    <name type="scientific">Nostoc sphaeroides CCNUC1</name>
    <dbReference type="NCBI Taxonomy" id="2653204"/>
    <lineage>
        <taxon>Bacteria</taxon>
        <taxon>Bacillati</taxon>
        <taxon>Cyanobacteriota</taxon>
        <taxon>Cyanophyceae</taxon>
        <taxon>Nostocales</taxon>
        <taxon>Nostocaceae</taxon>
        <taxon>Nostoc</taxon>
    </lineage>
</organism>
<dbReference type="EMBL" id="CP045227">
    <property type="protein sequence ID" value="QFS50940.1"/>
    <property type="molecule type" value="Genomic_DNA"/>
</dbReference>
<dbReference type="AlphaFoldDB" id="A0A5P8WEA3"/>
<proteinExistence type="predicted"/>
<protein>
    <submittedName>
        <fullName evidence="1">Uncharacterized protein</fullName>
    </submittedName>
</protein>
<keyword evidence="2" id="KW-1185">Reference proteome</keyword>
<name>A0A5P8WEA3_9NOSO</name>
<reference evidence="1 2" key="1">
    <citation type="submission" date="2019-10" db="EMBL/GenBank/DDBJ databases">
        <title>Genomic and transcriptomic insights into the perfect genentic adaptation of a filamentous nitrogen-fixing cyanobacterium to rice fields.</title>
        <authorList>
            <person name="Chen Z."/>
        </authorList>
    </citation>
    <scope>NUCLEOTIDE SEQUENCE [LARGE SCALE GENOMIC DNA]</scope>
    <source>
        <strain evidence="1">CCNUC1</strain>
    </source>
</reference>
<sequence length="69" mass="8147">MQQLRKRSINNRRSRAIARDYLQQKHDINFDAVKYRSKFRAIASHAHLRGCLKSRVCCKKALSVYAVNR</sequence>
<evidence type="ECO:0000313" key="2">
    <source>
        <dbReference type="Proteomes" id="UP000326678"/>
    </source>
</evidence>
<evidence type="ECO:0000313" key="1">
    <source>
        <dbReference type="EMBL" id="QFS50940.1"/>
    </source>
</evidence>
<gene>
    <name evidence="1" type="ORF">GXM_08434</name>
</gene>
<dbReference type="Proteomes" id="UP000326678">
    <property type="component" value="Chromosome Gxm2"/>
</dbReference>
<dbReference type="KEGG" id="nsh:GXM_08434"/>